<dbReference type="Pfam" id="PF03765">
    <property type="entry name" value="CRAL_TRIO_N"/>
    <property type="match status" value="1"/>
</dbReference>
<dbReference type="SMART" id="SM01100">
    <property type="entry name" value="CRAL_TRIO_N"/>
    <property type="match status" value="1"/>
</dbReference>
<feature type="domain" description="CRAL-TRIO" evidence="1">
    <location>
        <begin position="110"/>
        <end position="277"/>
    </location>
</feature>
<dbReference type="PROSITE" id="PS50191">
    <property type="entry name" value="CRAL_TRIO"/>
    <property type="match status" value="1"/>
</dbReference>
<accession>A0A9P5NRK5</accession>
<comment type="caution">
    <text evidence="2">The sequence shown here is derived from an EMBL/GenBank/DDBJ whole genome shotgun (WGS) entry which is preliminary data.</text>
</comment>
<evidence type="ECO:0000313" key="3">
    <source>
        <dbReference type="Proteomes" id="UP000724874"/>
    </source>
</evidence>
<dbReference type="PANTHER" id="PTHR45657:SF3">
    <property type="entry name" value="TRANSPORTER, PUTATIVE (AFU_ORTHOLOGUE AFUA_5G09260)-RELATED"/>
    <property type="match status" value="1"/>
</dbReference>
<dbReference type="Proteomes" id="UP000724874">
    <property type="component" value="Unassembled WGS sequence"/>
</dbReference>
<dbReference type="Pfam" id="PF00650">
    <property type="entry name" value="CRAL_TRIO"/>
    <property type="match status" value="1"/>
</dbReference>
<dbReference type="Gene3D" id="3.40.525.10">
    <property type="entry name" value="CRAL-TRIO lipid binding domain"/>
    <property type="match status" value="1"/>
</dbReference>
<dbReference type="InterPro" id="IPR036273">
    <property type="entry name" value="CRAL/TRIO_N_dom_sf"/>
</dbReference>
<sequence>MGDLENKFELARQLKGHLGNLTAEQEQALSTFKGNLIKANLYKPGTEDEKPSHDDPTLLRFLRARSFNPIAAQKQFADAENWRKKHEVSKLFHEIPVEDFEHSKRFYPRWTGRRDKLGLPLYVYRLASLEPVQKELDAIPAEVRYQRIVVLYEFMDRFTFPLCSHLPRATSPIPVSSTTTIIDLENVSFTSMWRLRNHLQEASRMSTANYPETLHHIAIVNSPSFFPTIWNWIKGWFDEGTRQKIHVLGRDPGASLRELIHAHDLPIVYGGELPWKYEDEPMHDEDTKQLIDELPKGPAVFVEGKIVKPLQP</sequence>
<dbReference type="CDD" id="cd00170">
    <property type="entry name" value="SEC14"/>
    <property type="match status" value="1"/>
</dbReference>
<organism evidence="2 3">
    <name type="scientific">Gymnopilus junonius</name>
    <name type="common">Spectacular rustgill mushroom</name>
    <name type="synonym">Gymnopilus spectabilis subsp. junonius</name>
    <dbReference type="NCBI Taxonomy" id="109634"/>
    <lineage>
        <taxon>Eukaryota</taxon>
        <taxon>Fungi</taxon>
        <taxon>Dikarya</taxon>
        <taxon>Basidiomycota</taxon>
        <taxon>Agaricomycotina</taxon>
        <taxon>Agaricomycetes</taxon>
        <taxon>Agaricomycetidae</taxon>
        <taxon>Agaricales</taxon>
        <taxon>Agaricineae</taxon>
        <taxon>Hymenogastraceae</taxon>
        <taxon>Gymnopilus</taxon>
    </lineage>
</organism>
<dbReference type="SMART" id="SM00516">
    <property type="entry name" value="SEC14"/>
    <property type="match status" value="1"/>
</dbReference>
<dbReference type="InterPro" id="IPR051026">
    <property type="entry name" value="PI/PC_transfer"/>
</dbReference>
<dbReference type="InterPro" id="IPR011074">
    <property type="entry name" value="CRAL/TRIO_N_dom"/>
</dbReference>
<name>A0A9P5NRK5_GYMJU</name>
<dbReference type="EMBL" id="JADNYJ010000027">
    <property type="protein sequence ID" value="KAF8904093.1"/>
    <property type="molecule type" value="Genomic_DNA"/>
</dbReference>
<dbReference type="InterPro" id="IPR036865">
    <property type="entry name" value="CRAL-TRIO_dom_sf"/>
</dbReference>
<dbReference type="InterPro" id="IPR001251">
    <property type="entry name" value="CRAL-TRIO_dom"/>
</dbReference>
<dbReference type="OrthoDB" id="30289at2759"/>
<dbReference type="Gene3D" id="1.10.8.20">
    <property type="entry name" value="N-terminal domain of phosphatidylinositol transfer protein sec14p"/>
    <property type="match status" value="1"/>
</dbReference>
<dbReference type="SUPFAM" id="SSF52087">
    <property type="entry name" value="CRAL/TRIO domain"/>
    <property type="match status" value="1"/>
</dbReference>
<dbReference type="PANTHER" id="PTHR45657">
    <property type="entry name" value="CRAL-TRIO DOMAIN-CONTAINING PROTEIN YKL091C-RELATED"/>
    <property type="match status" value="1"/>
</dbReference>
<dbReference type="SUPFAM" id="SSF46938">
    <property type="entry name" value="CRAL/TRIO N-terminal domain"/>
    <property type="match status" value="1"/>
</dbReference>
<evidence type="ECO:0000259" key="1">
    <source>
        <dbReference type="PROSITE" id="PS50191"/>
    </source>
</evidence>
<reference evidence="2" key="1">
    <citation type="submission" date="2020-11" db="EMBL/GenBank/DDBJ databases">
        <authorList>
            <consortium name="DOE Joint Genome Institute"/>
            <person name="Ahrendt S."/>
            <person name="Riley R."/>
            <person name="Andreopoulos W."/>
            <person name="LaButti K."/>
            <person name="Pangilinan J."/>
            <person name="Ruiz-duenas F.J."/>
            <person name="Barrasa J.M."/>
            <person name="Sanchez-Garcia M."/>
            <person name="Camarero S."/>
            <person name="Miyauchi S."/>
            <person name="Serrano A."/>
            <person name="Linde D."/>
            <person name="Babiker R."/>
            <person name="Drula E."/>
            <person name="Ayuso-Fernandez I."/>
            <person name="Pacheco R."/>
            <person name="Padilla G."/>
            <person name="Ferreira P."/>
            <person name="Barriuso J."/>
            <person name="Kellner H."/>
            <person name="Castanera R."/>
            <person name="Alfaro M."/>
            <person name="Ramirez L."/>
            <person name="Pisabarro A.G."/>
            <person name="Kuo A."/>
            <person name="Tritt A."/>
            <person name="Lipzen A."/>
            <person name="He G."/>
            <person name="Yan M."/>
            <person name="Ng V."/>
            <person name="Cullen D."/>
            <person name="Martin F."/>
            <person name="Rosso M.-N."/>
            <person name="Henrissat B."/>
            <person name="Hibbett D."/>
            <person name="Martinez A.T."/>
            <person name="Grigoriev I.V."/>
        </authorList>
    </citation>
    <scope>NUCLEOTIDE SEQUENCE</scope>
    <source>
        <strain evidence="2">AH 44721</strain>
    </source>
</reference>
<proteinExistence type="predicted"/>
<keyword evidence="3" id="KW-1185">Reference proteome</keyword>
<evidence type="ECO:0000313" key="2">
    <source>
        <dbReference type="EMBL" id="KAF8904093.1"/>
    </source>
</evidence>
<protein>
    <submittedName>
        <fullName evidence="2">CRAL/TRIO domain-containing protein</fullName>
    </submittedName>
</protein>
<gene>
    <name evidence="2" type="ORF">CPB84DRAFT_1773383</name>
</gene>
<dbReference type="AlphaFoldDB" id="A0A9P5NRK5"/>